<dbReference type="EMBL" id="BRXS01000002">
    <property type="protein sequence ID" value="GLC24889.1"/>
    <property type="molecule type" value="Genomic_DNA"/>
</dbReference>
<dbReference type="InterPro" id="IPR016195">
    <property type="entry name" value="Pol/histidinol_Pase-like"/>
</dbReference>
<evidence type="ECO:0008006" key="4">
    <source>
        <dbReference type="Google" id="ProtNLM"/>
    </source>
</evidence>
<dbReference type="SUPFAM" id="SSF89550">
    <property type="entry name" value="PHP domain-like"/>
    <property type="match status" value="1"/>
</dbReference>
<sequence length="424" mass="47346">MRTFPHAVRAVVVALLAATACRTAPHAASPPPAATWFRGNTHTHTLWSDGDDFPEMVADWYRAHGYHFVSLTDHNTLAREERWWRVPATGLGRDAYARYRARFGAWVEERRTGDTTWVRLRRPDEYRPRLEEPGRFVLVEGEEITQYLDRRGAHVTALNLAELVPAQPGATLVEMFRRDLAQLDAQARRAARPIVGVLNHPNFLWSQTAEDLLELEGLRFFEVYNGHPLVHVPGDALHAGNERIWDIVLAHRLARGGALLYGVATDDAHDYHPPAPERRYTGRGWVQVRATTLTPDSLMAAMQRGDFYASSGVTLADVRRDGRTLSLAIRGEPGVTYTTSFIGTRRGFDTTSVAVRDSTGRALTRRYSADVGAVLATVAGTSPSYTMRGDELYVRAHVVSSRVKADPAYEGEVESAWTQPVRPE</sequence>
<dbReference type="PANTHER" id="PTHR42924">
    <property type="entry name" value="EXONUCLEASE"/>
    <property type="match status" value="1"/>
</dbReference>
<dbReference type="InterPro" id="IPR052018">
    <property type="entry name" value="PHP_domain"/>
</dbReference>
<evidence type="ECO:0000256" key="1">
    <source>
        <dbReference type="SAM" id="SignalP"/>
    </source>
</evidence>
<evidence type="ECO:0000313" key="3">
    <source>
        <dbReference type="Proteomes" id="UP001161325"/>
    </source>
</evidence>
<comment type="caution">
    <text evidence="2">The sequence shown here is derived from an EMBL/GenBank/DDBJ whole genome shotgun (WGS) entry which is preliminary data.</text>
</comment>
<evidence type="ECO:0000313" key="2">
    <source>
        <dbReference type="EMBL" id="GLC24889.1"/>
    </source>
</evidence>
<keyword evidence="1" id="KW-0732">Signal</keyword>
<protein>
    <recommendedName>
        <fullName evidence="4">PHP domain protein</fullName>
    </recommendedName>
</protein>
<dbReference type="PANTHER" id="PTHR42924:SF11">
    <property type="entry name" value="POLYMERASE_HISTIDINOL PHOSPHATASE N-TERMINAL DOMAIN-CONTAINING PROTEIN"/>
    <property type="match status" value="1"/>
</dbReference>
<dbReference type="Proteomes" id="UP001161325">
    <property type="component" value="Unassembled WGS sequence"/>
</dbReference>
<organism evidence="2 3">
    <name type="scientific">Roseisolibacter agri</name>
    <dbReference type="NCBI Taxonomy" id="2014610"/>
    <lineage>
        <taxon>Bacteria</taxon>
        <taxon>Pseudomonadati</taxon>
        <taxon>Gemmatimonadota</taxon>
        <taxon>Gemmatimonadia</taxon>
        <taxon>Gemmatimonadales</taxon>
        <taxon>Gemmatimonadaceae</taxon>
        <taxon>Roseisolibacter</taxon>
    </lineage>
</organism>
<gene>
    <name evidence="2" type="ORF">rosag_14020</name>
</gene>
<dbReference type="GO" id="GO:0004534">
    <property type="term" value="F:5'-3' RNA exonuclease activity"/>
    <property type="evidence" value="ECO:0007669"/>
    <property type="project" value="TreeGrafter"/>
</dbReference>
<proteinExistence type="predicted"/>
<dbReference type="RefSeq" id="WP_284349332.1">
    <property type="nucleotide sequence ID" value="NZ_BRXS01000002.1"/>
</dbReference>
<dbReference type="GO" id="GO:0035312">
    <property type="term" value="F:5'-3' DNA exonuclease activity"/>
    <property type="evidence" value="ECO:0007669"/>
    <property type="project" value="TreeGrafter"/>
</dbReference>
<dbReference type="Gene3D" id="3.20.20.140">
    <property type="entry name" value="Metal-dependent hydrolases"/>
    <property type="match status" value="1"/>
</dbReference>
<dbReference type="AlphaFoldDB" id="A0AA37Q1M1"/>
<name>A0AA37Q1M1_9BACT</name>
<feature type="chain" id="PRO_5041343619" description="PHP domain protein" evidence="1">
    <location>
        <begin position="28"/>
        <end position="424"/>
    </location>
</feature>
<reference evidence="2" key="1">
    <citation type="submission" date="2022-08" db="EMBL/GenBank/DDBJ databases">
        <title>Draft genome sequencing of Roseisolibacter agri AW1220.</title>
        <authorList>
            <person name="Tobiishi Y."/>
            <person name="Tonouchi A."/>
        </authorList>
    </citation>
    <scope>NUCLEOTIDE SEQUENCE</scope>
    <source>
        <strain evidence="2">AW1220</strain>
    </source>
</reference>
<keyword evidence="3" id="KW-1185">Reference proteome</keyword>
<dbReference type="PROSITE" id="PS51257">
    <property type="entry name" value="PROKAR_LIPOPROTEIN"/>
    <property type="match status" value="1"/>
</dbReference>
<accession>A0AA37Q1M1</accession>
<feature type="signal peptide" evidence="1">
    <location>
        <begin position="1"/>
        <end position="27"/>
    </location>
</feature>